<dbReference type="GO" id="GO:0042781">
    <property type="term" value="F:3'-tRNA processing endoribonuclease activity"/>
    <property type="evidence" value="ECO:0007669"/>
    <property type="project" value="TreeGrafter"/>
</dbReference>
<keyword evidence="1" id="KW-0378">Hydrolase</keyword>
<name>A0A7W6BFI2_9SPHN</name>
<dbReference type="InterPro" id="IPR044094">
    <property type="entry name" value="AtsA-like_MBL-fold"/>
</dbReference>
<dbReference type="EMBL" id="JACIDT010000005">
    <property type="protein sequence ID" value="MBB3925968.1"/>
    <property type="molecule type" value="Genomic_DNA"/>
</dbReference>
<dbReference type="RefSeq" id="WP_188071528.1">
    <property type="nucleotide sequence ID" value="NZ_BSPS01000004.1"/>
</dbReference>
<keyword evidence="2" id="KW-0732">Signal</keyword>
<dbReference type="AlphaFoldDB" id="A0A7W6BFI2"/>
<dbReference type="Gene3D" id="3.60.15.10">
    <property type="entry name" value="Ribonuclease Z/Hydroxyacylglutathione hydrolase-like"/>
    <property type="match status" value="1"/>
</dbReference>
<evidence type="ECO:0000313" key="4">
    <source>
        <dbReference type="EMBL" id="MBB3925968.1"/>
    </source>
</evidence>
<feature type="signal peptide" evidence="2">
    <location>
        <begin position="1"/>
        <end position="23"/>
    </location>
</feature>
<accession>A0A7W6BFI2</accession>
<evidence type="ECO:0000256" key="2">
    <source>
        <dbReference type="SAM" id="SignalP"/>
    </source>
</evidence>
<dbReference type="InterPro" id="IPR036866">
    <property type="entry name" value="RibonucZ/Hydroxyglut_hydro"/>
</dbReference>
<dbReference type="CDD" id="cd07719">
    <property type="entry name" value="arylsulfatase_AtsA-like_MBL-fold"/>
    <property type="match status" value="1"/>
</dbReference>
<dbReference type="Proteomes" id="UP000571950">
    <property type="component" value="Unassembled WGS sequence"/>
</dbReference>
<evidence type="ECO:0000256" key="1">
    <source>
        <dbReference type="ARBA" id="ARBA00022801"/>
    </source>
</evidence>
<dbReference type="InterPro" id="IPR001279">
    <property type="entry name" value="Metallo-B-lactamas"/>
</dbReference>
<dbReference type="PANTHER" id="PTHR46018">
    <property type="entry name" value="ZINC PHOSPHODIESTERASE ELAC PROTEIN 1"/>
    <property type="match status" value="1"/>
</dbReference>
<feature type="chain" id="PRO_5030510653" evidence="2">
    <location>
        <begin position="24"/>
        <end position="340"/>
    </location>
</feature>
<dbReference type="SUPFAM" id="SSF56281">
    <property type="entry name" value="Metallo-hydrolase/oxidoreductase"/>
    <property type="match status" value="1"/>
</dbReference>
<protein>
    <submittedName>
        <fullName evidence="4">Ribonuclease BN (tRNA processing enzyme)</fullName>
    </submittedName>
</protein>
<feature type="domain" description="Metallo-beta-lactamase" evidence="3">
    <location>
        <begin position="63"/>
        <end position="283"/>
    </location>
</feature>
<evidence type="ECO:0000259" key="3">
    <source>
        <dbReference type="SMART" id="SM00849"/>
    </source>
</evidence>
<reference evidence="4 5" key="1">
    <citation type="submission" date="2020-08" db="EMBL/GenBank/DDBJ databases">
        <title>Genomic Encyclopedia of Type Strains, Phase IV (KMG-IV): sequencing the most valuable type-strain genomes for metagenomic binning, comparative biology and taxonomic classification.</title>
        <authorList>
            <person name="Goeker M."/>
        </authorList>
    </citation>
    <scope>NUCLEOTIDE SEQUENCE [LARGE SCALE GENOMIC DNA]</scope>
    <source>
        <strain evidence="4 5">DSM 26189</strain>
    </source>
</reference>
<proteinExistence type="predicted"/>
<evidence type="ECO:0000313" key="5">
    <source>
        <dbReference type="Proteomes" id="UP000571950"/>
    </source>
</evidence>
<dbReference type="PANTHER" id="PTHR46018:SF2">
    <property type="entry name" value="ZINC PHOSPHODIESTERASE ELAC PROTEIN 1"/>
    <property type="match status" value="1"/>
</dbReference>
<sequence length="340" mass="36496">MSYPFLSLMVAGAVGLSLAPAWAGEARPSPPPSPATQAVAQEGTRLILLGTAGGPVTSADRSQPASLLVVGGRPYLIDCGDGTTGQLRKAGFAANDIGHVFFTHLHIDHTAGLASLMAFNWVSGHRQVMRVFGPPGSEQLVRKAADYLTGPAEIHGAVLPPHPPLAAIAQPQDLEVGQEKLVFEDDRLRVFAVANSHYVATDLPKRAYGRDRAYSYRFETADRTIVFTGDTGPSAALEKFARNADILVSEVIDIDATNRMLKRQYAVSDEQLAPLVKHMVEEHLVPAEIGKLAAKAGVGMVVLSHVAPVTDEPIDPPRYTRGVRETFRGPVILGRDLDEF</sequence>
<comment type="caution">
    <text evidence="4">The sequence shown here is derived from an EMBL/GenBank/DDBJ whole genome shotgun (WGS) entry which is preliminary data.</text>
</comment>
<dbReference type="Pfam" id="PF12706">
    <property type="entry name" value="Lactamase_B_2"/>
    <property type="match status" value="1"/>
</dbReference>
<gene>
    <name evidence="4" type="ORF">GGR43_001683</name>
</gene>
<dbReference type="SMART" id="SM00849">
    <property type="entry name" value="Lactamase_B"/>
    <property type="match status" value="1"/>
</dbReference>
<organism evidence="4 5">
    <name type="scientific">Sphingobium jiangsuense</name>
    <dbReference type="NCBI Taxonomy" id="870476"/>
    <lineage>
        <taxon>Bacteria</taxon>
        <taxon>Pseudomonadati</taxon>
        <taxon>Pseudomonadota</taxon>
        <taxon>Alphaproteobacteria</taxon>
        <taxon>Sphingomonadales</taxon>
        <taxon>Sphingomonadaceae</taxon>
        <taxon>Sphingobium</taxon>
    </lineage>
</organism>
<keyword evidence="5" id="KW-1185">Reference proteome</keyword>